<dbReference type="AlphaFoldDB" id="A0A3M7RNG4"/>
<dbReference type="EMBL" id="REGN01002977">
    <property type="protein sequence ID" value="RNA25096.1"/>
    <property type="molecule type" value="Genomic_DNA"/>
</dbReference>
<comment type="caution">
    <text evidence="2">The sequence shown here is derived from an EMBL/GenBank/DDBJ whole genome shotgun (WGS) entry which is preliminary data.</text>
</comment>
<reference evidence="2 3" key="1">
    <citation type="journal article" date="2018" name="Sci. Rep.">
        <title>Genomic signatures of local adaptation to the degree of environmental predictability in rotifers.</title>
        <authorList>
            <person name="Franch-Gras L."/>
            <person name="Hahn C."/>
            <person name="Garcia-Roger E.M."/>
            <person name="Carmona M.J."/>
            <person name="Serra M."/>
            <person name="Gomez A."/>
        </authorList>
    </citation>
    <scope>NUCLEOTIDE SEQUENCE [LARGE SCALE GENOMIC DNA]</scope>
    <source>
        <strain evidence="2">HYR1</strain>
    </source>
</reference>
<evidence type="ECO:0000256" key="1">
    <source>
        <dbReference type="SAM" id="Phobius"/>
    </source>
</evidence>
<evidence type="ECO:0000313" key="2">
    <source>
        <dbReference type="EMBL" id="RNA25096.1"/>
    </source>
</evidence>
<keyword evidence="1" id="KW-1133">Transmembrane helix</keyword>
<keyword evidence="3" id="KW-1185">Reference proteome</keyword>
<gene>
    <name evidence="2" type="ORF">BpHYR1_044090</name>
</gene>
<organism evidence="2 3">
    <name type="scientific">Brachionus plicatilis</name>
    <name type="common">Marine rotifer</name>
    <name type="synonym">Brachionus muelleri</name>
    <dbReference type="NCBI Taxonomy" id="10195"/>
    <lineage>
        <taxon>Eukaryota</taxon>
        <taxon>Metazoa</taxon>
        <taxon>Spiralia</taxon>
        <taxon>Gnathifera</taxon>
        <taxon>Rotifera</taxon>
        <taxon>Eurotatoria</taxon>
        <taxon>Monogononta</taxon>
        <taxon>Pseudotrocha</taxon>
        <taxon>Ploima</taxon>
        <taxon>Brachionidae</taxon>
        <taxon>Brachionus</taxon>
    </lineage>
</organism>
<evidence type="ECO:0000313" key="3">
    <source>
        <dbReference type="Proteomes" id="UP000276133"/>
    </source>
</evidence>
<keyword evidence="1" id="KW-0812">Transmembrane</keyword>
<dbReference type="OrthoDB" id="10619744at2759"/>
<feature type="transmembrane region" description="Helical" evidence="1">
    <location>
        <begin position="49"/>
        <end position="73"/>
    </location>
</feature>
<keyword evidence="1" id="KW-0472">Membrane</keyword>
<protein>
    <submittedName>
        <fullName evidence="2">Uncharacterized protein</fullName>
    </submittedName>
</protein>
<sequence>MKNLDLNDPEPIDFIKIEPIKSLDSSHVSKSSAIFHPAKYSKFQKNKPLLICLILAVLILSIMIVLILIPVYLSKSKESMDLDFELVKSVDFINPSENRRIVLTEQPIIPEHFFTTAVPTMPPITAPAVIPEFHVIEQRPIEELPNPNLPPPQLKTKLSSSNQNVFADNFFKLNKSNRLKMKNLMESF</sequence>
<name>A0A3M7RNG4_BRAPC</name>
<dbReference type="Proteomes" id="UP000276133">
    <property type="component" value="Unassembled WGS sequence"/>
</dbReference>
<accession>A0A3M7RNG4</accession>
<proteinExistence type="predicted"/>